<name>A0A9Q3PMJ3_9BASI</name>
<dbReference type="Proteomes" id="UP000765509">
    <property type="component" value="Unassembled WGS sequence"/>
</dbReference>
<dbReference type="OrthoDB" id="2507294at2759"/>
<gene>
    <name evidence="1" type="ORF">O181_105716</name>
</gene>
<dbReference type="EMBL" id="AVOT02078383">
    <property type="protein sequence ID" value="MBW0566001.1"/>
    <property type="molecule type" value="Genomic_DNA"/>
</dbReference>
<accession>A0A9Q3PMJ3</accession>
<keyword evidence="2" id="KW-1185">Reference proteome</keyword>
<proteinExistence type="predicted"/>
<sequence length="121" mass="14784">MTYLEKEELEQLPEDSSLPNFSGVGEYAHMELIYYIDGLFIDVQRILEYWITAILNTAFKGNASMWYTEMNDIYGRRKWPWWRSQIIQKYRNDTWIWLKTVSFGNDRYTVDKDPYDWCLRQ</sequence>
<reference evidence="1" key="1">
    <citation type="submission" date="2021-03" db="EMBL/GenBank/DDBJ databases">
        <title>Draft genome sequence of rust myrtle Austropuccinia psidii MF-1, a brazilian biotype.</title>
        <authorList>
            <person name="Quecine M.C."/>
            <person name="Pachon D.M.R."/>
            <person name="Bonatelli M.L."/>
            <person name="Correr F.H."/>
            <person name="Franceschini L.M."/>
            <person name="Leite T.F."/>
            <person name="Margarido G.R.A."/>
            <person name="Almeida C.A."/>
            <person name="Ferrarezi J.A."/>
            <person name="Labate C.A."/>
        </authorList>
    </citation>
    <scope>NUCLEOTIDE SEQUENCE</scope>
    <source>
        <strain evidence="1">MF-1</strain>
    </source>
</reference>
<protein>
    <submittedName>
        <fullName evidence="1">Uncharacterized protein</fullName>
    </submittedName>
</protein>
<dbReference type="AlphaFoldDB" id="A0A9Q3PMJ3"/>
<comment type="caution">
    <text evidence="1">The sequence shown here is derived from an EMBL/GenBank/DDBJ whole genome shotgun (WGS) entry which is preliminary data.</text>
</comment>
<evidence type="ECO:0000313" key="1">
    <source>
        <dbReference type="EMBL" id="MBW0566001.1"/>
    </source>
</evidence>
<organism evidence="1 2">
    <name type="scientific">Austropuccinia psidii MF-1</name>
    <dbReference type="NCBI Taxonomy" id="1389203"/>
    <lineage>
        <taxon>Eukaryota</taxon>
        <taxon>Fungi</taxon>
        <taxon>Dikarya</taxon>
        <taxon>Basidiomycota</taxon>
        <taxon>Pucciniomycotina</taxon>
        <taxon>Pucciniomycetes</taxon>
        <taxon>Pucciniales</taxon>
        <taxon>Sphaerophragmiaceae</taxon>
        <taxon>Austropuccinia</taxon>
    </lineage>
</organism>
<evidence type="ECO:0000313" key="2">
    <source>
        <dbReference type="Proteomes" id="UP000765509"/>
    </source>
</evidence>